<reference evidence="2 3" key="1">
    <citation type="submission" date="2024-04" db="EMBL/GenBank/DDBJ databases">
        <title>Tritrichomonas musculus Genome.</title>
        <authorList>
            <person name="Alves-Ferreira E."/>
            <person name="Grigg M."/>
            <person name="Lorenzi H."/>
            <person name="Galac M."/>
        </authorList>
    </citation>
    <scope>NUCLEOTIDE SEQUENCE [LARGE SCALE GENOMIC DNA]</scope>
    <source>
        <strain evidence="2 3">EAF2021</strain>
    </source>
</reference>
<protein>
    <recommendedName>
        <fullName evidence="1">HNH nuclease domain-containing protein</fullName>
    </recommendedName>
</protein>
<evidence type="ECO:0000259" key="1">
    <source>
        <dbReference type="SMART" id="SM00507"/>
    </source>
</evidence>
<dbReference type="SUPFAM" id="SSF54060">
    <property type="entry name" value="His-Me finger endonucleases"/>
    <property type="match status" value="1"/>
</dbReference>
<proteinExistence type="predicted"/>
<sequence>MDQKINHYEIKESINVHGYVQVNLKSKVLRKHRIIAKQFIPNDDPDHKIEVDHINKDRSDYHLENLRWVTPRENDKNKSKVNNVEYEFVSDLPNDLIKITFYESRSNHFEFSDGQYYYDNEEDEFYTKITDKLYKKMYQCIDKNNKKHIYLYDIDNKKVNVYIEKFKYLYDL</sequence>
<dbReference type="CDD" id="cd00085">
    <property type="entry name" value="HNHc"/>
    <property type="match status" value="1"/>
</dbReference>
<evidence type="ECO:0000313" key="3">
    <source>
        <dbReference type="Proteomes" id="UP001470230"/>
    </source>
</evidence>
<dbReference type="Gene3D" id="3.90.75.20">
    <property type="match status" value="1"/>
</dbReference>
<dbReference type="InterPro" id="IPR044925">
    <property type="entry name" value="His-Me_finger_sf"/>
</dbReference>
<keyword evidence="3" id="KW-1185">Reference proteome</keyword>
<dbReference type="Proteomes" id="UP001470230">
    <property type="component" value="Unassembled WGS sequence"/>
</dbReference>
<dbReference type="EMBL" id="JAPFFF010000001">
    <property type="protein sequence ID" value="KAK8897830.1"/>
    <property type="molecule type" value="Genomic_DNA"/>
</dbReference>
<evidence type="ECO:0000313" key="2">
    <source>
        <dbReference type="EMBL" id="KAK8897830.1"/>
    </source>
</evidence>
<dbReference type="SMART" id="SM00507">
    <property type="entry name" value="HNHc"/>
    <property type="match status" value="1"/>
</dbReference>
<dbReference type="InterPro" id="IPR003615">
    <property type="entry name" value="HNH_nuc"/>
</dbReference>
<name>A0ABR2L6F0_9EUKA</name>
<dbReference type="Pfam" id="PF13392">
    <property type="entry name" value="HNH_3"/>
    <property type="match status" value="1"/>
</dbReference>
<organism evidence="2 3">
    <name type="scientific">Tritrichomonas musculus</name>
    <dbReference type="NCBI Taxonomy" id="1915356"/>
    <lineage>
        <taxon>Eukaryota</taxon>
        <taxon>Metamonada</taxon>
        <taxon>Parabasalia</taxon>
        <taxon>Tritrichomonadida</taxon>
        <taxon>Tritrichomonadidae</taxon>
        <taxon>Tritrichomonas</taxon>
    </lineage>
</organism>
<feature type="domain" description="HNH nuclease" evidence="1">
    <location>
        <begin position="23"/>
        <end position="75"/>
    </location>
</feature>
<accession>A0ABR2L6F0</accession>
<comment type="caution">
    <text evidence="2">The sequence shown here is derived from an EMBL/GenBank/DDBJ whole genome shotgun (WGS) entry which is preliminary data.</text>
</comment>
<gene>
    <name evidence="2" type="ORF">M9Y10_000058</name>
</gene>